<dbReference type="PANTHER" id="PTHR13421:SF16">
    <property type="entry name" value="SNRNA-ACTIVATING PROTEIN COMPLEX SUBUNIT 3"/>
    <property type="match status" value="1"/>
</dbReference>
<comment type="subcellular location">
    <subcellularLocation>
        <location evidence="1">Nucleus</location>
    </subcellularLocation>
</comment>
<dbReference type="GO" id="GO:0019185">
    <property type="term" value="C:snRNA-activating protein complex"/>
    <property type="evidence" value="ECO:0000318"/>
    <property type="project" value="GO_Central"/>
</dbReference>
<feature type="compositionally biased region" description="Polar residues" evidence="7">
    <location>
        <begin position="53"/>
        <end position="68"/>
    </location>
</feature>
<dbReference type="InterPro" id="IPR022042">
    <property type="entry name" value="snRNA-activating_su3"/>
</dbReference>
<dbReference type="GO" id="GO:0042795">
    <property type="term" value="P:snRNA transcription by RNA polymerase II"/>
    <property type="evidence" value="ECO:0000318"/>
    <property type="project" value="GO_Central"/>
</dbReference>
<feature type="compositionally biased region" description="Basic and acidic residues" evidence="7">
    <location>
        <begin position="40"/>
        <end position="52"/>
    </location>
</feature>
<keyword evidence="3" id="KW-0805">Transcription regulation</keyword>
<evidence type="ECO:0000256" key="6">
    <source>
        <dbReference type="ARBA" id="ARBA00023242"/>
    </source>
</evidence>
<protein>
    <recommendedName>
        <fullName evidence="10">snRNA-activating protein complex subunit 3</fullName>
    </recommendedName>
</protein>
<dbReference type="GO" id="GO:0005634">
    <property type="term" value="C:nucleus"/>
    <property type="evidence" value="ECO:0007669"/>
    <property type="project" value="UniProtKB-SubCell"/>
</dbReference>
<sequence length="423" mass="48754">MEMNFKIDELKVFTDEELAERALKEAFKDHVQSQNTSELSEGKAHDMLENGHRNSNNESTCAESSGQENIDREASESSNDGASALVVYQAPKKKKRGRRFDRYARDALLSSDVIAKVEELAKIKQKQEEDKAAVKLHALKTQAKEGAMPPSDNVERMRSLRFITSGKKVKALSSLAFVPVRHPEVVLCVEIYHCIRKKLKTHEYLVLGRQRVTELRDKIHCFMDELMCKEELHDPSGYFLIEDVFCKDMRDPSAIDYSEPIFDWMRNNKDDALQKWSSILSKGLKKFKAFLPDSTLATSLPSFKAVDMHNTLFCDLKFRLGAGYLYCHQGDCKHTMVIRDMRLFHPEDVQNKAAYPLLVFEHQTFDHKCSICGIFRAVKVTYDDKWAPTNPSYFCENCYYLLHYSKDGSLLYNDFTVYDCSYC</sequence>
<dbReference type="OMA" id="SETWEDC"/>
<feature type="region of interest" description="Disordered" evidence="7">
    <location>
        <begin position="27"/>
        <end position="88"/>
    </location>
</feature>
<proteinExistence type="inferred from homology"/>
<keyword evidence="4" id="KW-0238">DNA-binding</keyword>
<dbReference type="GO" id="GO:0001006">
    <property type="term" value="F:RNA polymerase III type 3 promoter sequence-specific DNA binding"/>
    <property type="evidence" value="ECO:0000318"/>
    <property type="project" value="GO_Central"/>
</dbReference>
<keyword evidence="5" id="KW-0804">Transcription</keyword>
<gene>
    <name evidence="8" type="ORF">AMTR_s00061p00100180</name>
</gene>
<dbReference type="eggNOG" id="KOG2664">
    <property type="taxonomic scope" value="Eukaryota"/>
</dbReference>
<dbReference type="GO" id="GO:0042796">
    <property type="term" value="P:snRNA transcription by RNA polymerase III"/>
    <property type="evidence" value="ECO:0000318"/>
    <property type="project" value="GO_Central"/>
</dbReference>
<reference evidence="9" key="1">
    <citation type="journal article" date="2013" name="Science">
        <title>The Amborella genome and the evolution of flowering plants.</title>
        <authorList>
            <consortium name="Amborella Genome Project"/>
        </authorList>
    </citation>
    <scope>NUCLEOTIDE SEQUENCE [LARGE SCALE GENOMIC DNA]</scope>
</reference>
<dbReference type="HOGENOM" id="CLU_041861_2_0_1"/>
<dbReference type="STRING" id="13333.U5DCC8"/>
<dbReference type="PANTHER" id="PTHR13421">
    <property type="entry name" value="SNRNA-ACTIVATING PROTEIN COMPLEX SUBUNIT 3"/>
    <property type="match status" value="1"/>
</dbReference>
<organism evidence="8 9">
    <name type="scientific">Amborella trichopoda</name>
    <dbReference type="NCBI Taxonomy" id="13333"/>
    <lineage>
        <taxon>Eukaryota</taxon>
        <taxon>Viridiplantae</taxon>
        <taxon>Streptophyta</taxon>
        <taxon>Embryophyta</taxon>
        <taxon>Tracheophyta</taxon>
        <taxon>Spermatophyta</taxon>
        <taxon>Magnoliopsida</taxon>
        <taxon>Amborellales</taxon>
        <taxon>Amborellaceae</taxon>
        <taxon>Amborella</taxon>
    </lineage>
</organism>
<name>U5DCC8_AMBTC</name>
<dbReference type="Pfam" id="PF12251">
    <property type="entry name" value="SNAPC3"/>
    <property type="match status" value="1"/>
</dbReference>
<dbReference type="EMBL" id="KI392075">
    <property type="protein sequence ID" value="ERN19067.1"/>
    <property type="molecule type" value="Genomic_DNA"/>
</dbReference>
<keyword evidence="9" id="KW-1185">Reference proteome</keyword>
<evidence type="ECO:0000256" key="1">
    <source>
        <dbReference type="ARBA" id="ARBA00004123"/>
    </source>
</evidence>
<dbReference type="Gramene" id="ERN19067">
    <property type="protein sequence ID" value="ERN19067"/>
    <property type="gene ID" value="AMTR_s00061p00100180"/>
</dbReference>
<dbReference type="GO" id="GO:0003681">
    <property type="term" value="F:bent DNA binding"/>
    <property type="evidence" value="ECO:0000318"/>
    <property type="project" value="GO_Central"/>
</dbReference>
<evidence type="ECO:0000313" key="8">
    <source>
        <dbReference type="EMBL" id="ERN19067.1"/>
    </source>
</evidence>
<evidence type="ECO:0000256" key="3">
    <source>
        <dbReference type="ARBA" id="ARBA00023015"/>
    </source>
</evidence>
<dbReference type="Proteomes" id="UP000017836">
    <property type="component" value="Unassembled WGS sequence"/>
</dbReference>
<accession>U5DCC8</accession>
<comment type="similarity">
    <text evidence="2">Belongs to the SNAPC3/SRD2 family.</text>
</comment>
<evidence type="ECO:0000313" key="9">
    <source>
        <dbReference type="Proteomes" id="UP000017836"/>
    </source>
</evidence>
<evidence type="ECO:0000256" key="7">
    <source>
        <dbReference type="SAM" id="MobiDB-lite"/>
    </source>
</evidence>
<evidence type="ECO:0000256" key="4">
    <source>
        <dbReference type="ARBA" id="ARBA00023125"/>
    </source>
</evidence>
<evidence type="ECO:0008006" key="10">
    <source>
        <dbReference type="Google" id="ProtNLM"/>
    </source>
</evidence>
<evidence type="ECO:0000256" key="5">
    <source>
        <dbReference type="ARBA" id="ARBA00023163"/>
    </source>
</evidence>
<dbReference type="AlphaFoldDB" id="U5DCC8"/>
<keyword evidence="6" id="KW-0539">Nucleus</keyword>
<evidence type="ECO:0000256" key="2">
    <source>
        <dbReference type="ARBA" id="ARBA00010410"/>
    </source>
</evidence>